<comment type="caution">
    <text evidence="4">The sequence shown here is derived from an EMBL/GenBank/DDBJ whole genome shotgun (WGS) entry which is preliminary data.</text>
</comment>
<dbReference type="GO" id="GO:0062129">
    <property type="term" value="C:chitin-based extracellular matrix"/>
    <property type="evidence" value="ECO:0007669"/>
    <property type="project" value="TreeGrafter"/>
</dbReference>
<evidence type="ECO:0000256" key="1">
    <source>
        <dbReference type="PROSITE-ProRule" id="PRU00497"/>
    </source>
</evidence>
<feature type="region of interest" description="Disordered" evidence="2">
    <location>
        <begin position="128"/>
        <end position="175"/>
    </location>
</feature>
<evidence type="ECO:0000256" key="3">
    <source>
        <dbReference type="SAM" id="SignalP"/>
    </source>
</evidence>
<dbReference type="PANTHER" id="PTHR10380">
    <property type="entry name" value="CUTICLE PROTEIN"/>
    <property type="match status" value="1"/>
</dbReference>
<feature type="chain" id="PRO_5035432154" evidence="3">
    <location>
        <begin position="23"/>
        <end position="747"/>
    </location>
</feature>
<feature type="signal peptide" evidence="3">
    <location>
        <begin position="1"/>
        <end position="22"/>
    </location>
</feature>
<dbReference type="AlphaFoldDB" id="A0A8K0G2M4"/>
<accession>A0A8K0G2M4</accession>
<dbReference type="Proteomes" id="UP000801492">
    <property type="component" value="Unassembled WGS sequence"/>
</dbReference>
<dbReference type="PROSITE" id="PS51155">
    <property type="entry name" value="CHIT_BIND_RR_2"/>
    <property type="match status" value="1"/>
</dbReference>
<dbReference type="InterPro" id="IPR050468">
    <property type="entry name" value="Cuticle_Struct_Prot"/>
</dbReference>
<dbReference type="GO" id="GO:0008010">
    <property type="term" value="F:structural constituent of chitin-based larval cuticle"/>
    <property type="evidence" value="ECO:0007669"/>
    <property type="project" value="TreeGrafter"/>
</dbReference>
<name>A0A8K0G2M4_IGNLU</name>
<dbReference type="PANTHER" id="PTHR10380:SF209">
    <property type="match status" value="1"/>
</dbReference>
<keyword evidence="3" id="KW-0732">Signal</keyword>
<keyword evidence="1" id="KW-0193">Cuticle</keyword>
<feature type="compositionally biased region" description="Basic residues" evidence="2">
    <location>
        <begin position="733"/>
        <end position="747"/>
    </location>
</feature>
<keyword evidence="5" id="KW-1185">Reference proteome</keyword>
<evidence type="ECO:0000313" key="5">
    <source>
        <dbReference type="Proteomes" id="UP000801492"/>
    </source>
</evidence>
<evidence type="ECO:0000256" key="2">
    <source>
        <dbReference type="SAM" id="MobiDB-lite"/>
    </source>
</evidence>
<feature type="compositionally biased region" description="Low complexity" evidence="2">
    <location>
        <begin position="137"/>
        <end position="171"/>
    </location>
</feature>
<dbReference type="OrthoDB" id="6631236at2759"/>
<reference evidence="4" key="1">
    <citation type="submission" date="2019-08" db="EMBL/GenBank/DDBJ databases">
        <title>The genome of the North American firefly Photinus pyralis.</title>
        <authorList>
            <consortium name="Photinus pyralis genome working group"/>
            <person name="Fallon T.R."/>
            <person name="Sander Lower S.E."/>
            <person name="Weng J.-K."/>
        </authorList>
    </citation>
    <scope>NUCLEOTIDE SEQUENCE</scope>
    <source>
        <strain evidence="4">TRF0915ILg1</strain>
        <tissue evidence="4">Whole body</tissue>
    </source>
</reference>
<feature type="region of interest" description="Disordered" evidence="2">
    <location>
        <begin position="696"/>
        <end position="747"/>
    </location>
</feature>
<organism evidence="4 5">
    <name type="scientific">Ignelater luminosus</name>
    <name type="common">Cucubano</name>
    <name type="synonym">Pyrophorus luminosus</name>
    <dbReference type="NCBI Taxonomy" id="2038154"/>
    <lineage>
        <taxon>Eukaryota</taxon>
        <taxon>Metazoa</taxon>
        <taxon>Ecdysozoa</taxon>
        <taxon>Arthropoda</taxon>
        <taxon>Hexapoda</taxon>
        <taxon>Insecta</taxon>
        <taxon>Pterygota</taxon>
        <taxon>Neoptera</taxon>
        <taxon>Endopterygota</taxon>
        <taxon>Coleoptera</taxon>
        <taxon>Polyphaga</taxon>
        <taxon>Elateriformia</taxon>
        <taxon>Elateroidea</taxon>
        <taxon>Elateridae</taxon>
        <taxon>Agrypninae</taxon>
        <taxon>Pyrophorini</taxon>
        <taxon>Ignelater</taxon>
    </lineage>
</organism>
<gene>
    <name evidence="4" type="ORF">ILUMI_20052</name>
</gene>
<dbReference type="InterPro" id="IPR000618">
    <property type="entry name" value="Insect_cuticle"/>
</dbReference>
<dbReference type="Pfam" id="PF00379">
    <property type="entry name" value="Chitin_bind_4"/>
    <property type="match status" value="1"/>
</dbReference>
<proteinExistence type="predicted"/>
<sequence>MTKCKQKLSWIILLLLCHYVACDDADQETKEDLTQAEAKDGQLEIIKTIKKINEDGSYTIGYEADDGSFKIESRDVLGNVKGTYGYVDEAGEIKRVSYSSSNITDILSEPPSVVQRIPKTNKTYSSTRKPGVLLYNPTTQSTPTSTSVIQSIPRRRATTQTTTTTTSTTTTPKPEKQIYNADVSRSTTRPPNIVYATSIAPRNIVYTQRPLVRSTPASHIEAQKSEGQIIRPEIVTGRPTELPIFRRIALKNPLLENDAPTIKPVTEEPEVRGNLLRRQLSQEKSPPFDARQHVITLQQGLGDDTIDVYSASLTTGTPRPLFTTTSRPRIIPAAQVVVEKPAARYINTPSSIVTKPQTTTEFIQEATTTETTVSEANTPTPVPVYQIPAAQPETPQPPLVAVRHPFHGGVVLVPYNHLRAQENSQPTHQPQYVVANGQYFREIRPTPTPTPEHQQSQAPVFIQRPPILRSIPVQVDENGYVRPIPPQIVTSTPYPITVPITPQPIPKHANGEMEAEIDNIRPPVTTREFQRLIELLIIRQARLEQANAIINAQRQRDLLQLQRYRGIHPTPIPFLVRRPQEVTSNGPVTFIPDVQVPRSRPFITIPMQAAQQHQQQAYVVRPQTQETREVYVQETPVTYAPTPTSYTPTKRVSRLLHNNPPKEQIIDDGDFLPPQIREMLLLRMLQLAINPALPVEENEQEDSMPSEQTIKKTGVRNVEVLGEEEDEEEKPPVRNRRFRGNTKRYYE</sequence>
<evidence type="ECO:0000313" key="4">
    <source>
        <dbReference type="EMBL" id="KAF2886122.1"/>
    </source>
</evidence>
<protein>
    <submittedName>
        <fullName evidence="4">Uncharacterized protein</fullName>
    </submittedName>
</protein>
<dbReference type="EMBL" id="VTPC01088618">
    <property type="protein sequence ID" value="KAF2886122.1"/>
    <property type="molecule type" value="Genomic_DNA"/>
</dbReference>